<sequence>MKRGIPAGRNFTFSKLCSPISAQVAHHLMQHQGDKDATSDFLFPLPSDRIPENHLKIIKQCLDNAVGPSFSIDEKYLYSSVVLPGIFAKTAGLIGLPVPTATVKRLKERTTERRRTHSWEWKAKNNEFSIKNMNWMRWQITRQPGQHVTESAVDAELYKMILEVPGGRFSLNEEDERGEHFGYLSVILPTPHAGGNLTIRCYGEESAFSTETNSKIHHQWRFLSKGCQVQAEPITSGCRLQILFLLSTTSSVTASRARDDDTFFTTMQRAIEEWKHDSDRKDILSYGLNVSDFDRLKCVTDSASVDSIVETSHDIERVRVGQLRWLLNGAVLDSTWVDTQDVHDLRHSRGIQMFFYMNNDVEDFIIRYGRSSDYFQKLMSQACLDITERGGEENMGELKGVPDDIFTHFLSRYVPVADMDRIQMTSRKCRDLVTPIAWSRVQSFVERVLSHSNKDILFNWKDLAERRDLLLRFDGHERILKHMAPMGRESCLNHATSLLQQYGWREIGPKMTSCLLNVDQRSILKQDTIKGILDMLLQIPAAKRIHSHFLHRWKSFFLQNPQNYPFEPVFSHVIVARDDGGIEMLWNVAREQPFDFGWFAASLFIISDVHSEDHSHHKQGLYTNKTCGVIRIPEEMEAKASANFDEKAMNVYYGQMFLGKHSQKIHARHRTAHSRDH</sequence>
<evidence type="ECO:0000313" key="1">
    <source>
        <dbReference type="EMBL" id="PRP75496.1"/>
    </source>
</evidence>
<reference evidence="1 2" key="1">
    <citation type="journal article" date="2018" name="Genome Biol. Evol.">
        <title>Multiple Roots of Fruiting Body Formation in Amoebozoa.</title>
        <authorList>
            <person name="Hillmann F."/>
            <person name="Forbes G."/>
            <person name="Novohradska S."/>
            <person name="Ferling I."/>
            <person name="Riege K."/>
            <person name="Groth M."/>
            <person name="Westermann M."/>
            <person name="Marz M."/>
            <person name="Spaller T."/>
            <person name="Winckler T."/>
            <person name="Schaap P."/>
            <person name="Glockner G."/>
        </authorList>
    </citation>
    <scope>NUCLEOTIDE SEQUENCE [LARGE SCALE GENOMIC DNA]</scope>
    <source>
        <strain evidence="1 2">Jena</strain>
    </source>
</reference>
<dbReference type="InParanoid" id="A0A2P6MV24"/>
<evidence type="ECO:0008006" key="3">
    <source>
        <dbReference type="Google" id="ProtNLM"/>
    </source>
</evidence>
<name>A0A2P6MV24_9EUKA</name>
<dbReference type="Proteomes" id="UP000241769">
    <property type="component" value="Unassembled WGS sequence"/>
</dbReference>
<dbReference type="OrthoDB" id="27483at2759"/>
<dbReference type="EMBL" id="MDYQ01000380">
    <property type="protein sequence ID" value="PRP75496.1"/>
    <property type="molecule type" value="Genomic_DNA"/>
</dbReference>
<organism evidence="1 2">
    <name type="scientific">Planoprotostelium fungivorum</name>
    <dbReference type="NCBI Taxonomy" id="1890364"/>
    <lineage>
        <taxon>Eukaryota</taxon>
        <taxon>Amoebozoa</taxon>
        <taxon>Evosea</taxon>
        <taxon>Variosea</taxon>
        <taxon>Cavosteliida</taxon>
        <taxon>Cavosteliaceae</taxon>
        <taxon>Planoprotostelium</taxon>
    </lineage>
</organism>
<gene>
    <name evidence="1" type="ORF">PROFUN_10674</name>
</gene>
<dbReference type="AlphaFoldDB" id="A0A2P6MV24"/>
<proteinExistence type="predicted"/>
<protein>
    <recommendedName>
        <fullName evidence="3">F-box domain-containing protein</fullName>
    </recommendedName>
</protein>
<evidence type="ECO:0000313" key="2">
    <source>
        <dbReference type="Proteomes" id="UP000241769"/>
    </source>
</evidence>
<comment type="caution">
    <text evidence="1">The sequence shown here is derived from an EMBL/GenBank/DDBJ whole genome shotgun (WGS) entry which is preliminary data.</text>
</comment>
<keyword evidence="2" id="KW-1185">Reference proteome</keyword>
<accession>A0A2P6MV24</accession>